<dbReference type="PROSITE" id="PS51462">
    <property type="entry name" value="NUDIX"/>
    <property type="match status" value="1"/>
</dbReference>
<dbReference type="Gene3D" id="3.90.79.20">
    <property type="match status" value="1"/>
</dbReference>
<evidence type="ECO:0000256" key="3">
    <source>
        <dbReference type="ARBA" id="ARBA00009595"/>
    </source>
</evidence>
<dbReference type="InterPro" id="IPR049734">
    <property type="entry name" value="NudC-like_C"/>
</dbReference>
<dbReference type="CDD" id="cd03429">
    <property type="entry name" value="NUDIX_NADH_pyrophosphatase_Nudt13"/>
    <property type="match status" value="1"/>
</dbReference>
<evidence type="ECO:0000256" key="1">
    <source>
        <dbReference type="ARBA" id="ARBA00001946"/>
    </source>
</evidence>
<reference evidence="12 13" key="1">
    <citation type="journal article" date="2015" name="Stand. Genomic Sci.">
        <title>Genomic Encyclopedia of Bacterial and Archaeal Type Strains, Phase III: the genomes of soil and plant-associated and newly described type strains.</title>
        <authorList>
            <person name="Whitman W.B."/>
            <person name="Woyke T."/>
            <person name="Klenk H.P."/>
            <person name="Zhou Y."/>
            <person name="Lilburn T.G."/>
            <person name="Beck B.J."/>
            <person name="De Vos P."/>
            <person name="Vandamme P."/>
            <person name="Eisen J.A."/>
            <person name="Garrity G."/>
            <person name="Hugenholtz P."/>
            <person name="Kyrpides N.C."/>
        </authorList>
    </citation>
    <scope>NUCLEOTIDE SEQUENCE [LARGE SCALE GENOMIC DNA]</scope>
    <source>
        <strain evidence="12 13">CV2</strain>
    </source>
</reference>
<gene>
    <name evidence="12" type="ORF">EV141_1244</name>
</gene>
<name>A0A4Q7LSP5_9MICO</name>
<dbReference type="EMBL" id="SGWW01000002">
    <property type="protein sequence ID" value="RZS57531.1"/>
    <property type="molecule type" value="Genomic_DNA"/>
</dbReference>
<keyword evidence="6 10" id="KW-0378">Hydrolase</keyword>
<dbReference type="Proteomes" id="UP000293519">
    <property type="component" value="Unassembled WGS sequence"/>
</dbReference>
<comment type="similarity">
    <text evidence="3">Belongs to the Nudix hydrolase family. NudC subfamily.</text>
</comment>
<dbReference type="PROSITE" id="PS00893">
    <property type="entry name" value="NUDIX_BOX"/>
    <property type="match status" value="1"/>
</dbReference>
<comment type="caution">
    <text evidence="12">The sequence shown here is derived from an EMBL/GenBank/DDBJ whole genome shotgun (WGS) entry which is preliminary data.</text>
</comment>
<comment type="cofactor">
    <cofactor evidence="1">
        <name>Mg(2+)</name>
        <dbReference type="ChEBI" id="CHEBI:18420"/>
    </cofactor>
</comment>
<evidence type="ECO:0000256" key="4">
    <source>
        <dbReference type="ARBA" id="ARBA00012381"/>
    </source>
</evidence>
<dbReference type="GO" id="GO:0006742">
    <property type="term" value="P:NADP+ catabolic process"/>
    <property type="evidence" value="ECO:0007669"/>
    <property type="project" value="TreeGrafter"/>
</dbReference>
<dbReference type="RefSeq" id="WP_130485089.1">
    <property type="nucleotide sequence ID" value="NZ_SGWW01000002.1"/>
</dbReference>
<evidence type="ECO:0000256" key="5">
    <source>
        <dbReference type="ARBA" id="ARBA00022723"/>
    </source>
</evidence>
<dbReference type="Pfam" id="PF09296">
    <property type="entry name" value="NUDIX-like"/>
    <property type="match status" value="1"/>
</dbReference>
<accession>A0A4Q7LSP5</accession>
<dbReference type="Gene3D" id="3.90.79.10">
    <property type="entry name" value="Nucleoside Triphosphate Pyrophosphohydrolase"/>
    <property type="match status" value="1"/>
</dbReference>
<comment type="cofactor">
    <cofactor evidence="2">
        <name>Zn(2+)</name>
        <dbReference type="ChEBI" id="CHEBI:29105"/>
    </cofactor>
</comment>
<evidence type="ECO:0000313" key="13">
    <source>
        <dbReference type="Proteomes" id="UP000293519"/>
    </source>
</evidence>
<dbReference type="GO" id="GO:0035529">
    <property type="term" value="F:NADH pyrophosphatase activity"/>
    <property type="evidence" value="ECO:0007669"/>
    <property type="project" value="TreeGrafter"/>
</dbReference>
<dbReference type="AlphaFoldDB" id="A0A4Q7LSP5"/>
<evidence type="ECO:0000256" key="8">
    <source>
        <dbReference type="ARBA" id="ARBA00023027"/>
    </source>
</evidence>
<keyword evidence="13" id="KW-1185">Reference proteome</keyword>
<dbReference type="Pfam" id="PF00293">
    <property type="entry name" value="NUDIX"/>
    <property type="match status" value="1"/>
</dbReference>
<evidence type="ECO:0000256" key="10">
    <source>
        <dbReference type="RuleBase" id="RU003476"/>
    </source>
</evidence>
<organism evidence="12 13">
    <name type="scientific">Microcella putealis</name>
    <dbReference type="NCBI Taxonomy" id="337005"/>
    <lineage>
        <taxon>Bacteria</taxon>
        <taxon>Bacillati</taxon>
        <taxon>Actinomycetota</taxon>
        <taxon>Actinomycetes</taxon>
        <taxon>Micrococcales</taxon>
        <taxon>Microbacteriaceae</taxon>
        <taxon>Microcella</taxon>
    </lineage>
</organism>
<evidence type="ECO:0000256" key="9">
    <source>
        <dbReference type="ARBA" id="ARBA00023679"/>
    </source>
</evidence>
<proteinExistence type="inferred from homology"/>
<dbReference type="InterPro" id="IPR000086">
    <property type="entry name" value="NUDIX_hydrolase_dom"/>
</dbReference>
<evidence type="ECO:0000313" key="12">
    <source>
        <dbReference type="EMBL" id="RZS57531.1"/>
    </source>
</evidence>
<feature type="domain" description="Nudix hydrolase" evidence="11">
    <location>
        <begin position="175"/>
        <end position="306"/>
    </location>
</feature>
<keyword evidence="8" id="KW-0520">NAD</keyword>
<protein>
    <recommendedName>
        <fullName evidence="4">NAD(+) diphosphatase</fullName>
        <ecNumber evidence="4">3.6.1.22</ecNumber>
    </recommendedName>
</protein>
<dbReference type="NCBIfam" id="NF001299">
    <property type="entry name" value="PRK00241.1"/>
    <property type="match status" value="1"/>
</dbReference>
<evidence type="ECO:0000256" key="2">
    <source>
        <dbReference type="ARBA" id="ARBA00001947"/>
    </source>
</evidence>
<dbReference type="EC" id="3.6.1.22" evidence="4"/>
<dbReference type="InterPro" id="IPR020084">
    <property type="entry name" value="NUDIX_hydrolase_CS"/>
</dbReference>
<comment type="catalytic activity">
    <reaction evidence="9">
        <text>a 5'-end NAD(+)-phospho-ribonucleoside in mRNA + H2O = a 5'-end phospho-adenosine-phospho-ribonucleoside in mRNA + beta-nicotinamide D-ribonucleotide + 2 H(+)</text>
        <dbReference type="Rhea" id="RHEA:60876"/>
        <dbReference type="Rhea" id="RHEA-COMP:15698"/>
        <dbReference type="Rhea" id="RHEA-COMP:15719"/>
        <dbReference type="ChEBI" id="CHEBI:14649"/>
        <dbReference type="ChEBI" id="CHEBI:15377"/>
        <dbReference type="ChEBI" id="CHEBI:15378"/>
        <dbReference type="ChEBI" id="CHEBI:144029"/>
        <dbReference type="ChEBI" id="CHEBI:144051"/>
    </reaction>
    <physiologicalReaction direction="left-to-right" evidence="9">
        <dbReference type="Rhea" id="RHEA:60877"/>
    </physiologicalReaction>
</comment>
<dbReference type="GO" id="GO:0019677">
    <property type="term" value="P:NAD+ catabolic process"/>
    <property type="evidence" value="ECO:0007669"/>
    <property type="project" value="TreeGrafter"/>
</dbReference>
<dbReference type="SUPFAM" id="SSF55811">
    <property type="entry name" value="Nudix"/>
    <property type="match status" value="1"/>
</dbReference>
<evidence type="ECO:0000259" key="11">
    <source>
        <dbReference type="PROSITE" id="PS51462"/>
    </source>
</evidence>
<dbReference type="PANTHER" id="PTHR42904:SF6">
    <property type="entry name" value="NAD-CAPPED RNA HYDROLASE NUDT12"/>
    <property type="match status" value="1"/>
</dbReference>
<dbReference type="InterPro" id="IPR015375">
    <property type="entry name" value="NADH_PPase-like_N"/>
</dbReference>
<sequence>MHRSLTASLPLSRYRIDRDHLTRERPHLFDELWADSRTRVLALWRGEVLLTPATEPALAFLTPDQLPADALRIYLGKTIDDDDAATGIPAGSPIVAVVVDDNAGPTLAADMVRWGNPRTFGHQLCDRDAGLAIEALGIANWHATHEFSPRTGNPTEPGRGGWVRVDVETGREIFPRTDAAIIVGVTDEHDRLVLGSNAQWETNRFSLLAGFVEPGESLEAAVVREVFEESGLTVVDPQYVGSQPWPFPASLMLGFRATLDTARASSLRPDGTEILDLRWFSRDELAASLNDIVLPSRTSIARAIIEDWFGEPLPA</sequence>
<dbReference type="GO" id="GO:0005829">
    <property type="term" value="C:cytosol"/>
    <property type="evidence" value="ECO:0007669"/>
    <property type="project" value="TreeGrafter"/>
</dbReference>
<dbReference type="InterPro" id="IPR015797">
    <property type="entry name" value="NUDIX_hydrolase-like_dom_sf"/>
</dbReference>
<keyword evidence="7" id="KW-0460">Magnesium</keyword>
<dbReference type="PRINTS" id="PR00502">
    <property type="entry name" value="NUDIXFAMILY"/>
</dbReference>
<keyword evidence="5" id="KW-0479">Metal-binding</keyword>
<dbReference type="GO" id="GO:0046872">
    <property type="term" value="F:metal ion binding"/>
    <property type="evidence" value="ECO:0007669"/>
    <property type="project" value="UniProtKB-KW"/>
</dbReference>
<evidence type="ECO:0000256" key="6">
    <source>
        <dbReference type="ARBA" id="ARBA00022801"/>
    </source>
</evidence>
<evidence type="ECO:0000256" key="7">
    <source>
        <dbReference type="ARBA" id="ARBA00022842"/>
    </source>
</evidence>
<dbReference type="PANTHER" id="PTHR42904">
    <property type="entry name" value="NUDIX HYDROLASE, NUDC SUBFAMILY"/>
    <property type="match status" value="1"/>
</dbReference>
<dbReference type="InterPro" id="IPR020476">
    <property type="entry name" value="Nudix_hydrolase"/>
</dbReference>
<dbReference type="OrthoDB" id="9791656at2"/>
<dbReference type="InterPro" id="IPR050241">
    <property type="entry name" value="NAD-cap_RNA_hydrolase_NudC"/>
</dbReference>